<protein>
    <submittedName>
        <fullName evidence="2">Uncharacterized protein</fullName>
    </submittedName>
</protein>
<evidence type="ECO:0000256" key="1">
    <source>
        <dbReference type="SAM" id="Phobius"/>
    </source>
</evidence>
<dbReference type="Proteomes" id="UP000298125">
    <property type="component" value="Unassembled WGS sequence"/>
</dbReference>
<comment type="caution">
    <text evidence="2">The sequence shown here is derived from an EMBL/GenBank/DDBJ whole genome shotgun (WGS) entry which is preliminary data.</text>
</comment>
<dbReference type="EMBL" id="RQGA01000009">
    <property type="protein sequence ID" value="TGL40865.1"/>
    <property type="molecule type" value="Genomic_DNA"/>
</dbReference>
<sequence>MVARIFFILLMSVLVIGKSQSWISLAEFTESAEIFSCEKNFEEPPGEEKNLLPISTSPVYISIVNSFLFSISASVIPNILLFKFPERRGPPNFT</sequence>
<dbReference type="AlphaFoldDB" id="A0A4R9JIE3"/>
<keyword evidence="1" id="KW-1133">Transmembrane helix</keyword>
<dbReference type="RefSeq" id="WP_135578468.1">
    <property type="nucleotide sequence ID" value="NZ_RQGA01000009.1"/>
</dbReference>
<reference evidence="2" key="1">
    <citation type="journal article" date="2019" name="PLoS Negl. Trop. Dis.">
        <title>Revisiting the worldwide diversity of Leptospira species in the environment.</title>
        <authorList>
            <person name="Vincent A.T."/>
            <person name="Schiettekatte O."/>
            <person name="Bourhy P."/>
            <person name="Veyrier F.J."/>
            <person name="Picardeau M."/>
        </authorList>
    </citation>
    <scope>NUCLEOTIDE SEQUENCE [LARGE SCALE GENOMIC DNA]</scope>
    <source>
        <strain evidence="2">201702692</strain>
    </source>
</reference>
<evidence type="ECO:0000313" key="2">
    <source>
        <dbReference type="EMBL" id="TGL40865.1"/>
    </source>
</evidence>
<evidence type="ECO:0000313" key="3">
    <source>
        <dbReference type="Proteomes" id="UP000298125"/>
    </source>
</evidence>
<keyword evidence="1" id="KW-0472">Membrane</keyword>
<feature type="transmembrane region" description="Helical" evidence="1">
    <location>
        <begin position="59"/>
        <end position="82"/>
    </location>
</feature>
<keyword evidence="3" id="KW-1185">Reference proteome</keyword>
<gene>
    <name evidence="2" type="ORF">EHQ49_08670</name>
</gene>
<name>A0A4R9JIE3_9LEPT</name>
<keyword evidence="1" id="KW-0812">Transmembrane</keyword>
<proteinExistence type="predicted"/>
<accession>A0A4R9JIE3</accession>
<dbReference type="OrthoDB" id="345901at2"/>
<organism evidence="2 3">
    <name type="scientific">Leptospira perdikensis</name>
    <dbReference type="NCBI Taxonomy" id="2484948"/>
    <lineage>
        <taxon>Bacteria</taxon>
        <taxon>Pseudomonadati</taxon>
        <taxon>Spirochaetota</taxon>
        <taxon>Spirochaetia</taxon>
        <taxon>Leptospirales</taxon>
        <taxon>Leptospiraceae</taxon>
        <taxon>Leptospira</taxon>
    </lineage>
</organism>